<protein>
    <recommendedName>
        <fullName evidence="2">DUF1468 domain-containing protein</fullName>
    </recommendedName>
</protein>
<feature type="transmembrane region" description="Helical" evidence="1">
    <location>
        <begin position="44"/>
        <end position="63"/>
    </location>
</feature>
<accession>A0A1F6UXQ7</accession>
<feature type="transmembrane region" description="Helical" evidence="1">
    <location>
        <begin position="6"/>
        <end position="23"/>
    </location>
</feature>
<keyword evidence="1" id="KW-1133">Transmembrane helix</keyword>
<evidence type="ECO:0000313" key="3">
    <source>
        <dbReference type="EMBL" id="OGI62187.1"/>
    </source>
</evidence>
<comment type="caution">
    <text evidence="3">The sequence shown here is derived from an EMBL/GenBank/DDBJ whole genome shotgun (WGS) entry which is preliminary data.</text>
</comment>
<dbReference type="InterPro" id="IPR009936">
    <property type="entry name" value="DUF1468"/>
</dbReference>
<name>A0A1F6UXQ7_9PROT</name>
<proteinExistence type="predicted"/>
<gene>
    <name evidence="3" type="ORF">A2W18_14630</name>
</gene>
<feature type="transmembrane region" description="Helical" evidence="1">
    <location>
        <begin position="83"/>
        <end position="111"/>
    </location>
</feature>
<organism evidence="3 4">
    <name type="scientific">Candidatus Muproteobacteria bacterium RBG_16_60_9</name>
    <dbReference type="NCBI Taxonomy" id="1817755"/>
    <lineage>
        <taxon>Bacteria</taxon>
        <taxon>Pseudomonadati</taxon>
        <taxon>Pseudomonadota</taxon>
        <taxon>Candidatus Muproteobacteria</taxon>
    </lineage>
</organism>
<keyword evidence="1" id="KW-0812">Transmembrane</keyword>
<evidence type="ECO:0000256" key="1">
    <source>
        <dbReference type="SAM" id="Phobius"/>
    </source>
</evidence>
<evidence type="ECO:0000313" key="4">
    <source>
        <dbReference type="Proteomes" id="UP000179076"/>
    </source>
</evidence>
<evidence type="ECO:0000259" key="2">
    <source>
        <dbReference type="Pfam" id="PF07331"/>
    </source>
</evidence>
<dbReference type="EMBL" id="MFSP01000182">
    <property type="protein sequence ID" value="OGI62187.1"/>
    <property type="molecule type" value="Genomic_DNA"/>
</dbReference>
<dbReference type="Proteomes" id="UP000179076">
    <property type="component" value="Unassembled WGS sequence"/>
</dbReference>
<sequence length="157" mass="17417">MSVRTVEILVAVVFLFIAGVVIYDSTRIGFGWASDGPQAGYFPFYIGVLIAIASIANLVQVIFSPDLGRKAFVRREQFRSVLAVLIPMAIYIAAIYVVGIYVASVLFIAVFMRWLGRFGWTKIALVGLLVPFGLFLMFEVWFLVPLPKGPLEALFGF</sequence>
<dbReference type="Pfam" id="PF07331">
    <property type="entry name" value="TctB"/>
    <property type="match status" value="1"/>
</dbReference>
<reference evidence="3 4" key="1">
    <citation type="journal article" date="2016" name="Nat. Commun.">
        <title>Thousands of microbial genomes shed light on interconnected biogeochemical processes in an aquifer system.</title>
        <authorList>
            <person name="Anantharaman K."/>
            <person name="Brown C.T."/>
            <person name="Hug L.A."/>
            <person name="Sharon I."/>
            <person name="Castelle C.J."/>
            <person name="Probst A.J."/>
            <person name="Thomas B.C."/>
            <person name="Singh A."/>
            <person name="Wilkins M.J."/>
            <person name="Karaoz U."/>
            <person name="Brodie E.L."/>
            <person name="Williams K.H."/>
            <person name="Hubbard S.S."/>
            <person name="Banfield J.F."/>
        </authorList>
    </citation>
    <scope>NUCLEOTIDE SEQUENCE [LARGE SCALE GENOMIC DNA]</scope>
</reference>
<keyword evidence="1" id="KW-0472">Membrane</keyword>
<dbReference type="AlphaFoldDB" id="A0A1F6UXQ7"/>
<feature type="transmembrane region" description="Helical" evidence="1">
    <location>
        <begin position="123"/>
        <end position="144"/>
    </location>
</feature>
<feature type="domain" description="DUF1468" evidence="2">
    <location>
        <begin position="9"/>
        <end position="147"/>
    </location>
</feature>